<comment type="subcellular location">
    <subcellularLocation>
        <location evidence="1">Secreted</location>
    </subcellularLocation>
</comment>
<feature type="domain" description="NodB homology" evidence="4">
    <location>
        <begin position="80"/>
        <end position="264"/>
    </location>
</feature>
<evidence type="ECO:0000259" key="4">
    <source>
        <dbReference type="PROSITE" id="PS51677"/>
    </source>
</evidence>
<dbReference type="RefSeq" id="WP_185762946.1">
    <property type="nucleotide sequence ID" value="NZ_RIBP01000001.1"/>
</dbReference>
<evidence type="ECO:0000256" key="1">
    <source>
        <dbReference type="ARBA" id="ARBA00004613"/>
    </source>
</evidence>
<dbReference type="Pfam" id="PF01522">
    <property type="entry name" value="Polysacc_deac_1"/>
    <property type="match status" value="1"/>
</dbReference>
<sequence length="264" mass="30623">MLKYSAVIWMLMLLFFPSQAGAQQQVPILIYHSIDEFKGQGSKELYVTPENFEKQMLYLRDNGFTLLTFERWQDISKVKKPIFLTFDDGYKNNMNVYSIFEKLKTEQFHPRATFFVISDFIGRSNRLSKAELKKLADSGMVSVQSHTATHPDLTKITNYTEELKGAKDTIQSITGKPVISVAYPYGSFNSKVIEEAKKYYSFGLSTTPQYYFENGLNNELFLLPRIYIKYSTSMSDFEKIVNGRQILSKKQITKKPLMSYWKIT</sequence>
<dbReference type="InterPro" id="IPR002509">
    <property type="entry name" value="NODB_dom"/>
</dbReference>
<dbReference type="PANTHER" id="PTHR34216:SF3">
    <property type="entry name" value="POLY-BETA-1,6-N-ACETYL-D-GLUCOSAMINE N-DEACETYLASE"/>
    <property type="match status" value="1"/>
</dbReference>
<dbReference type="PANTHER" id="PTHR34216">
    <property type="match status" value="1"/>
</dbReference>
<dbReference type="Proteomes" id="UP000319837">
    <property type="component" value="Unassembled WGS sequence"/>
</dbReference>
<dbReference type="InterPro" id="IPR051398">
    <property type="entry name" value="Polysacch_Deacetylase"/>
</dbReference>
<dbReference type="GO" id="GO:0005576">
    <property type="term" value="C:extracellular region"/>
    <property type="evidence" value="ECO:0007669"/>
    <property type="project" value="UniProtKB-SubCell"/>
</dbReference>
<comment type="caution">
    <text evidence="5">The sequence shown here is derived from an EMBL/GenBank/DDBJ whole genome shotgun (WGS) entry which is preliminary data.</text>
</comment>
<dbReference type="EMBL" id="RIBP01000001">
    <property type="protein sequence ID" value="TRZ39505.1"/>
    <property type="molecule type" value="Genomic_DNA"/>
</dbReference>
<dbReference type="GO" id="GO:0005975">
    <property type="term" value="P:carbohydrate metabolic process"/>
    <property type="evidence" value="ECO:0007669"/>
    <property type="project" value="InterPro"/>
</dbReference>
<keyword evidence="2 3" id="KW-0732">Signal</keyword>
<evidence type="ECO:0000256" key="3">
    <source>
        <dbReference type="SAM" id="SignalP"/>
    </source>
</evidence>
<feature type="chain" id="PRO_5021780676" evidence="3">
    <location>
        <begin position="23"/>
        <end position="264"/>
    </location>
</feature>
<dbReference type="Gene3D" id="3.20.20.370">
    <property type="entry name" value="Glycoside hydrolase/deacetylase"/>
    <property type="match status" value="1"/>
</dbReference>
<dbReference type="SUPFAM" id="SSF88713">
    <property type="entry name" value="Glycoside hydrolase/deacetylase"/>
    <property type="match status" value="1"/>
</dbReference>
<evidence type="ECO:0000313" key="6">
    <source>
        <dbReference type="Proteomes" id="UP000319837"/>
    </source>
</evidence>
<evidence type="ECO:0000256" key="2">
    <source>
        <dbReference type="ARBA" id="ARBA00022729"/>
    </source>
</evidence>
<accession>A0A553SR82</accession>
<dbReference type="PROSITE" id="PS51677">
    <property type="entry name" value="NODB"/>
    <property type="match status" value="1"/>
</dbReference>
<feature type="signal peptide" evidence="3">
    <location>
        <begin position="1"/>
        <end position="22"/>
    </location>
</feature>
<evidence type="ECO:0000313" key="5">
    <source>
        <dbReference type="EMBL" id="TRZ39505.1"/>
    </source>
</evidence>
<proteinExistence type="predicted"/>
<name>A0A553SR82_NIACI</name>
<dbReference type="AlphaFoldDB" id="A0A553SR82"/>
<dbReference type="GO" id="GO:0016810">
    <property type="term" value="F:hydrolase activity, acting on carbon-nitrogen (but not peptide) bonds"/>
    <property type="evidence" value="ECO:0007669"/>
    <property type="project" value="InterPro"/>
</dbReference>
<protein>
    <submittedName>
        <fullName evidence="5">Polysaccharide deacetylase family protein</fullName>
    </submittedName>
</protein>
<gene>
    <name evidence="5" type="ORF">CEQ21_00595</name>
</gene>
<reference evidence="6" key="1">
    <citation type="submission" date="2018-10" db="EMBL/GenBank/DDBJ databases">
        <title>FDA dAtabase for Regulatory Grade micrObial Sequences (FDA-ARGOS): Supporting development and validation of Infectious Disease Dx tests.</title>
        <authorList>
            <person name="Minogue T."/>
            <person name="Wolcott M."/>
            <person name="Wasieloski L."/>
            <person name="Aguilar W."/>
            <person name="Moore D."/>
            <person name="Tallon L."/>
            <person name="Sadzewicz L."/>
            <person name="Sengamalay N."/>
            <person name="Ott S."/>
            <person name="Godinez A."/>
            <person name="Nagaraj S."/>
            <person name="Vavikolanu K."/>
            <person name="Vyas G."/>
            <person name="Nadendla S."/>
            <person name="George J."/>
            <person name="Sichtig H."/>
        </authorList>
    </citation>
    <scope>NUCLEOTIDE SEQUENCE [LARGE SCALE GENOMIC DNA]</scope>
    <source>
        <strain evidence="6">FDAARGOS_343</strain>
    </source>
</reference>
<dbReference type="InterPro" id="IPR011330">
    <property type="entry name" value="Glyco_hydro/deAcase_b/a-brl"/>
</dbReference>
<organism evidence="5 6">
    <name type="scientific">Niallia circulans</name>
    <name type="common">Bacillus circulans</name>
    <dbReference type="NCBI Taxonomy" id="1397"/>
    <lineage>
        <taxon>Bacteria</taxon>
        <taxon>Bacillati</taxon>
        <taxon>Bacillota</taxon>
        <taxon>Bacilli</taxon>
        <taxon>Bacillales</taxon>
        <taxon>Bacillaceae</taxon>
        <taxon>Niallia</taxon>
    </lineage>
</organism>
<dbReference type="CDD" id="cd10918">
    <property type="entry name" value="CE4_NodB_like_5s_6s"/>
    <property type="match status" value="1"/>
</dbReference>